<proteinExistence type="predicted"/>
<dbReference type="EMBL" id="FNYO01000030">
    <property type="protein sequence ID" value="SEI98215.1"/>
    <property type="molecule type" value="Genomic_DNA"/>
</dbReference>
<protein>
    <recommendedName>
        <fullName evidence="2 3">Single-stranded DNA-binding protein</fullName>
    </recommendedName>
</protein>
<dbReference type="Pfam" id="PF00436">
    <property type="entry name" value="SSB"/>
    <property type="match status" value="1"/>
</dbReference>
<dbReference type="STRING" id="170623.SAMN04244579_02681"/>
<dbReference type="AlphaFoldDB" id="A0A1H6VDF6"/>
<dbReference type="SUPFAM" id="SSF50249">
    <property type="entry name" value="Nucleic acid-binding proteins"/>
    <property type="match status" value="1"/>
</dbReference>
<dbReference type="Proteomes" id="UP000199005">
    <property type="component" value="Unassembled WGS sequence"/>
</dbReference>
<dbReference type="CDD" id="cd04496">
    <property type="entry name" value="SSB_OBF"/>
    <property type="match status" value="1"/>
</dbReference>
<dbReference type="NCBIfam" id="TIGR00621">
    <property type="entry name" value="ssb"/>
    <property type="match status" value="1"/>
</dbReference>
<feature type="region of interest" description="Disordered" evidence="4">
    <location>
        <begin position="101"/>
        <end position="140"/>
    </location>
</feature>
<organism evidence="5 6">
    <name type="scientific">Azotobacter beijerinckii</name>
    <dbReference type="NCBI Taxonomy" id="170623"/>
    <lineage>
        <taxon>Bacteria</taxon>
        <taxon>Pseudomonadati</taxon>
        <taxon>Pseudomonadota</taxon>
        <taxon>Gammaproteobacteria</taxon>
        <taxon>Pseudomonadales</taxon>
        <taxon>Pseudomonadaceae</taxon>
        <taxon>Azotobacter</taxon>
    </lineage>
</organism>
<gene>
    <name evidence="5" type="ORF">SAMN04244579_02681</name>
</gene>
<dbReference type="Gene3D" id="2.40.50.140">
    <property type="entry name" value="Nucleic acid-binding proteins"/>
    <property type="match status" value="1"/>
</dbReference>
<evidence type="ECO:0000256" key="2">
    <source>
        <dbReference type="PIRNR" id="PIRNR002070"/>
    </source>
</evidence>
<dbReference type="GO" id="GO:0006260">
    <property type="term" value="P:DNA replication"/>
    <property type="evidence" value="ECO:0007669"/>
    <property type="project" value="InterPro"/>
</dbReference>
<dbReference type="PROSITE" id="PS50935">
    <property type="entry name" value="SSB"/>
    <property type="match status" value="1"/>
</dbReference>
<evidence type="ECO:0000313" key="5">
    <source>
        <dbReference type="EMBL" id="SEI98215.1"/>
    </source>
</evidence>
<evidence type="ECO:0000256" key="3">
    <source>
        <dbReference type="RuleBase" id="RU000524"/>
    </source>
</evidence>
<dbReference type="GO" id="GO:0003697">
    <property type="term" value="F:single-stranded DNA binding"/>
    <property type="evidence" value="ECO:0007669"/>
    <property type="project" value="InterPro"/>
</dbReference>
<dbReference type="RefSeq" id="WP_090900144.1">
    <property type="nucleotide sequence ID" value="NZ_FNYO01000030.1"/>
</dbReference>
<dbReference type="PIRSF" id="PIRSF002070">
    <property type="entry name" value="SSB"/>
    <property type="match status" value="1"/>
</dbReference>
<dbReference type="InterPro" id="IPR012340">
    <property type="entry name" value="NA-bd_OB-fold"/>
</dbReference>
<dbReference type="InterPro" id="IPR000424">
    <property type="entry name" value="Primosome_PriB/ssb"/>
</dbReference>
<evidence type="ECO:0000313" key="6">
    <source>
        <dbReference type="Proteomes" id="UP000199005"/>
    </source>
</evidence>
<feature type="compositionally biased region" description="Low complexity" evidence="4">
    <location>
        <begin position="106"/>
        <end position="123"/>
    </location>
</feature>
<dbReference type="InterPro" id="IPR011344">
    <property type="entry name" value="ssDNA-bd"/>
</dbReference>
<accession>A0A1H6VDF6</accession>
<evidence type="ECO:0000256" key="4">
    <source>
        <dbReference type="SAM" id="MobiDB-lite"/>
    </source>
</evidence>
<name>A0A1H6VDF6_9GAMM</name>
<sequence>MPVSEFGRIGRDAELRYTPSGDAVCNIPVAVDYGRKGQDGKKPTQWYEIALWGKQAEGLAPYLLKGKQVFFTGSDLHIEEFRKGDGSQGVKLVCRASEIKFASDGQDQQAQPQRQQPPAQRPAAQPPQPPADAFDDDIPF</sequence>
<keyword evidence="1 2" id="KW-0238">DNA-binding</keyword>
<reference evidence="5 6" key="1">
    <citation type="submission" date="2016-10" db="EMBL/GenBank/DDBJ databases">
        <authorList>
            <person name="de Groot N.N."/>
        </authorList>
    </citation>
    <scope>NUCLEOTIDE SEQUENCE [LARGE SCALE GENOMIC DNA]</scope>
    <source>
        <strain evidence="5 6">DSM 1041</strain>
    </source>
</reference>
<evidence type="ECO:0000256" key="1">
    <source>
        <dbReference type="ARBA" id="ARBA00023125"/>
    </source>
</evidence>